<keyword evidence="2" id="KW-1185">Reference proteome</keyword>
<evidence type="ECO:0000313" key="1">
    <source>
        <dbReference type="EMBL" id="GGF94172.1"/>
    </source>
</evidence>
<sequence length="99" mass="11428">MSNYPMMYPMPTMANMANMPNMSNMPYKHHMPQSLVVHPVDQCVVECLMSLKGTVVILETTRGRLDGCVIDVKPDHVVLEERHKKFIVRICEIVWIMPE</sequence>
<dbReference type="InterPro" id="IPR020139">
    <property type="entry name" value="DUF2642"/>
</dbReference>
<dbReference type="RefSeq" id="WP_308424661.1">
    <property type="nucleotide sequence ID" value="NZ_BMIW01000008.1"/>
</dbReference>
<proteinExistence type="predicted"/>
<protein>
    <recommendedName>
        <fullName evidence="3">DUF2642 domain-containing protein</fullName>
    </recommendedName>
</protein>
<gene>
    <name evidence="1" type="ORF">GCM10010913_14600</name>
</gene>
<reference evidence="2" key="1">
    <citation type="journal article" date="2019" name="Int. J. Syst. Evol. Microbiol.">
        <title>The Global Catalogue of Microorganisms (GCM) 10K type strain sequencing project: providing services to taxonomists for standard genome sequencing and annotation.</title>
        <authorList>
            <consortium name="The Broad Institute Genomics Platform"/>
            <consortium name="The Broad Institute Genome Sequencing Center for Infectious Disease"/>
            <person name="Wu L."/>
            <person name="Ma J."/>
        </authorList>
    </citation>
    <scope>NUCLEOTIDE SEQUENCE [LARGE SCALE GENOMIC DNA]</scope>
    <source>
        <strain evidence="2">CGMCC 1.15420</strain>
    </source>
</reference>
<evidence type="ECO:0008006" key="3">
    <source>
        <dbReference type="Google" id="ProtNLM"/>
    </source>
</evidence>
<comment type="caution">
    <text evidence="1">The sequence shown here is derived from an EMBL/GenBank/DDBJ whole genome shotgun (WGS) entry which is preliminary data.</text>
</comment>
<dbReference type="EMBL" id="BMIW01000008">
    <property type="protein sequence ID" value="GGF94172.1"/>
    <property type="molecule type" value="Genomic_DNA"/>
</dbReference>
<name>A0ABQ1VS01_9BACL</name>
<dbReference type="Proteomes" id="UP000608420">
    <property type="component" value="Unassembled WGS sequence"/>
</dbReference>
<organism evidence="1 2">
    <name type="scientific">Paenibacillus aceti</name>
    <dbReference type="NCBI Taxonomy" id="1820010"/>
    <lineage>
        <taxon>Bacteria</taxon>
        <taxon>Bacillati</taxon>
        <taxon>Bacillota</taxon>
        <taxon>Bacilli</taxon>
        <taxon>Bacillales</taxon>
        <taxon>Paenibacillaceae</taxon>
        <taxon>Paenibacillus</taxon>
    </lineage>
</organism>
<accession>A0ABQ1VS01</accession>
<dbReference type="Pfam" id="PF10842">
    <property type="entry name" value="DUF2642"/>
    <property type="match status" value="1"/>
</dbReference>
<evidence type="ECO:0000313" key="2">
    <source>
        <dbReference type="Proteomes" id="UP000608420"/>
    </source>
</evidence>